<dbReference type="AlphaFoldDB" id="A0A2P2ISU7"/>
<protein>
    <submittedName>
        <fullName evidence="1">Uncharacterized protein</fullName>
    </submittedName>
</protein>
<accession>A0A2P2ISU7</accession>
<proteinExistence type="predicted"/>
<organism evidence="1">
    <name type="scientific">Rhizophora mucronata</name>
    <name type="common">Asiatic mangrove</name>
    <dbReference type="NCBI Taxonomy" id="61149"/>
    <lineage>
        <taxon>Eukaryota</taxon>
        <taxon>Viridiplantae</taxon>
        <taxon>Streptophyta</taxon>
        <taxon>Embryophyta</taxon>
        <taxon>Tracheophyta</taxon>
        <taxon>Spermatophyta</taxon>
        <taxon>Magnoliopsida</taxon>
        <taxon>eudicotyledons</taxon>
        <taxon>Gunneridae</taxon>
        <taxon>Pentapetalae</taxon>
        <taxon>rosids</taxon>
        <taxon>fabids</taxon>
        <taxon>Malpighiales</taxon>
        <taxon>Rhizophoraceae</taxon>
        <taxon>Rhizophora</taxon>
    </lineage>
</organism>
<evidence type="ECO:0000313" key="1">
    <source>
        <dbReference type="EMBL" id="MBW84284.1"/>
    </source>
</evidence>
<reference evidence="1" key="1">
    <citation type="submission" date="2018-02" db="EMBL/GenBank/DDBJ databases">
        <title>Rhizophora mucronata_Transcriptome.</title>
        <authorList>
            <person name="Meera S.P."/>
            <person name="Sreeshan A."/>
            <person name="Augustine A."/>
        </authorList>
    </citation>
    <scope>NUCLEOTIDE SEQUENCE</scope>
    <source>
        <tissue evidence="1">Leaf</tissue>
    </source>
</reference>
<name>A0A2P2ISU7_RHIMU</name>
<sequence>MALTMLGWAGGCTMLACPLQVESWVMVPGRRLKCPGS</sequence>
<dbReference type="EMBL" id="GGEC01003801">
    <property type="protein sequence ID" value="MBW84284.1"/>
    <property type="molecule type" value="Transcribed_RNA"/>
</dbReference>